<dbReference type="InterPro" id="IPR016181">
    <property type="entry name" value="Acyl_CoA_acyltransferase"/>
</dbReference>
<dbReference type="Proteomes" id="UP000244523">
    <property type="component" value="Unassembled WGS sequence"/>
</dbReference>
<protein>
    <submittedName>
        <fullName evidence="2">Acetyltransferase (GNAT) family protein</fullName>
    </submittedName>
</protein>
<evidence type="ECO:0000313" key="2">
    <source>
        <dbReference type="EMBL" id="PUB18579.1"/>
    </source>
</evidence>
<evidence type="ECO:0000259" key="1">
    <source>
        <dbReference type="Pfam" id="PF13302"/>
    </source>
</evidence>
<dbReference type="GO" id="GO:1990189">
    <property type="term" value="F:protein N-terminal-serine acetyltransferase activity"/>
    <property type="evidence" value="ECO:0007669"/>
    <property type="project" value="TreeGrafter"/>
</dbReference>
<dbReference type="EMBL" id="QBUD01000001">
    <property type="protein sequence ID" value="PUB18579.1"/>
    <property type="molecule type" value="Genomic_DNA"/>
</dbReference>
<dbReference type="RefSeq" id="WP_309498319.1">
    <property type="nucleotide sequence ID" value="NZ_QBUD01000001.1"/>
</dbReference>
<keyword evidence="2" id="KW-0808">Transferase</keyword>
<dbReference type="PANTHER" id="PTHR43441">
    <property type="entry name" value="RIBOSOMAL-PROTEIN-SERINE ACETYLTRANSFERASE"/>
    <property type="match status" value="1"/>
</dbReference>
<feature type="domain" description="N-acetyltransferase" evidence="1">
    <location>
        <begin position="7"/>
        <end position="49"/>
    </location>
</feature>
<dbReference type="PANTHER" id="PTHR43441:SF2">
    <property type="entry name" value="FAMILY ACETYLTRANSFERASE, PUTATIVE (AFU_ORTHOLOGUE AFUA_7G00850)-RELATED"/>
    <property type="match status" value="1"/>
</dbReference>
<reference evidence="2 3" key="1">
    <citation type="submission" date="2018-04" db="EMBL/GenBank/DDBJ databases">
        <title>Genomic Encyclopedia of Archaeal and Bacterial Type Strains, Phase II (KMG-II): from individual species to whole genera.</title>
        <authorList>
            <person name="Goeker M."/>
        </authorList>
    </citation>
    <scope>NUCLEOTIDE SEQUENCE [LARGE SCALE GENOMIC DNA]</scope>
    <source>
        <strain evidence="2 3">DSM 29955</strain>
    </source>
</reference>
<dbReference type="Gene3D" id="3.40.630.30">
    <property type="match status" value="1"/>
</dbReference>
<dbReference type="SUPFAM" id="SSF55729">
    <property type="entry name" value="Acyl-CoA N-acyltransferases (Nat)"/>
    <property type="match status" value="1"/>
</dbReference>
<sequence>MLQRTPLATEAMYLMMRRVFADMGYRRYEWKCDALNAPSRAAATRLGFQFEGIFRQALVYKGRNRDTAWFSIIDAEWPALQTAFEKWLAPENFDKDGQQIRRLADFR</sequence>
<dbReference type="GO" id="GO:0008999">
    <property type="term" value="F:protein-N-terminal-alanine acetyltransferase activity"/>
    <property type="evidence" value="ECO:0007669"/>
    <property type="project" value="TreeGrafter"/>
</dbReference>
<dbReference type="AlphaFoldDB" id="A0A2T6KPU0"/>
<organism evidence="2 3">
    <name type="scientific">Yoonia sediminilitoris</name>
    <dbReference type="NCBI Taxonomy" id="1286148"/>
    <lineage>
        <taxon>Bacteria</taxon>
        <taxon>Pseudomonadati</taxon>
        <taxon>Pseudomonadota</taxon>
        <taxon>Alphaproteobacteria</taxon>
        <taxon>Rhodobacterales</taxon>
        <taxon>Paracoccaceae</taxon>
        <taxon>Yoonia</taxon>
    </lineage>
</organism>
<gene>
    <name evidence="2" type="ORF">C8N45_101163</name>
</gene>
<name>A0A2T6KPU0_9RHOB</name>
<dbReference type="InterPro" id="IPR051908">
    <property type="entry name" value="Ribosomal_N-acetyltransferase"/>
</dbReference>
<comment type="caution">
    <text evidence="2">The sequence shown here is derived from an EMBL/GenBank/DDBJ whole genome shotgun (WGS) entry which is preliminary data.</text>
</comment>
<proteinExistence type="predicted"/>
<evidence type="ECO:0000313" key="3">
    <source>
        <dbReference type="Proteomes" id="UP000244523"/>
    </source>
</evidence>
<dbReference type="InterPro" id="IPR000182">
    <property type="entry name" value="GNAT_dom"/>
</dbReference>
<keyword evidence="3" id="KW-1185">Reference proteome</keyword>
<dbReference type="Pfam" id="PF13302">
    <property type="entry name" value="Acetyltransf_3"/>
    <property type="match status" value="1"/>
</dbReference>
<accession>A0A2T6KPU0</accession>